<accession>A0A538S9D1</accession>
<feature type="signal peptide" evidence="1">
    <location>
        <begin position="1"/>
        <end position="29"/>
    </location>
</feature>
<feature type="chain" id="PRO_5021803854" evidence="1">
    <location>
        <begin position="30"/>
        <end position="230"/>
    </location>
</feature>
<evidence type="ECO:0000256" key="1">
    <source>
        <dbReference type="SAM" id="SignalP"/>
    </source>
</evidence>
<keyword evidence="1" id="KW-0732">Signal</keyword>
<reference evidence="2 3" key="1">
    <citation type="journal article" date="2019" name="Nat. Microbiol.">
        <title>Mediterranean grassland soil C-N compound turnover is dependent on rainfall and depth, and is mediated by genomically divergent microorganisms.</title>
        <authorList>
            <person name="Diamond S."/>
            <person name="Andeer P.F."/>
            <person name="Li Z."/>
            <person name="Crits-Christoph A."/>
            <person name="Burstein D."/>
            <person name="Anantharaman K."/>
            <person name="Lane K.R."/>
            <person name="Thomas B.C."/>
            <person name="Pan C."/>
            <person name="Northen T.R."/>
            <person name="Banfield J.F."/>
        </authorList>
    </citation>
    <scope>NUCLEOTIDE SEQUENCE [LARGE SCALE GENOMIC DNA]</scope>
    <source>
        <strain evidence="2">WS_3</strain>
    </source>
</reference>
<organism evidence="2 3">
    <name type="scientific">Eiseniibacteriota bacterium</name>
    <dbReference type="NCBI Taxonomy" id="2212470"/>
    <lineage>
        <taxon>Bacteria</taxon>
        <taxon>Candidatus Eiseniibacteriota</taxon>
    </lineage>
</organism>
<dbReference type="Proteomes" id="UP000320184">
    <property type="component" value="Unassembled WGS sequence"/>
</dbReference>
<evidence type="ECO:0000313" key="2">
    <source>
        <dbReference type="EMBL" id="TMQ47988.1"/>
    </source>
</evidence>
<sequence length="230" mass="25203">MRAVFLRPRATALGFALCLLAGAVGRAAAAGCSPISIGVDTSKANGSGALVLGRALGETFEAADTLVTRFTVWRVASEDSNWGIGLHPYFVETDTTPSWCNWPACPPDGYPVADRVVWEGSTKVIENGDGIHPIEFTWRFDPPLALPHRGKFAWFVLQDPCAAYFDILACNGSDPYPDGIGWYSGRSYCQQLPAAIEPGTWDYIFTIEFCRTEVTPTRRTSWGQVKAIYR</sequence>
<comment type="caution">
    <text evidence="2">The sequence shown here is derived from an EMBL/GenBank/DDBJ whole genome shotgun (WGS) entry which is preliminary data.</text>
</comment>
<evidence type="ECO:0000313" key="3">
    <source>
        <dbReference type="Proteomes" id="UP000320184"/>
    </source>
</evidence>
<protein>
    <submittedName>
        <fullName evidence="2">Uncharacterized protein</fullName>
    </submittedName>
</protein>
<dbReference type="AlphaFoldDB" id="A0A538S9D1"/>
<proteinExistence type="predicted"/>
<dbReference type="EMBL" id="VBOT01000159">
    <property type="protein sequence ID" value="TMQ47988.1"/>
    <property type="molecule type" value="Genomic_DNA"/>
</dbReference>
<name>A0A538S9D1_UNCEI</name>
<gene>
    <name evidence="2" type="ORF">E6K73_12810</name>
</gene>